<sequence>MQLQIEGTLSASTDTSSLNVDYWISFRYIDDLIITGNGVLNGQGNSAWKYSDCLLNPRCITLPTTLRLDFVNNAWIHNITSVDSKNTHLSIFACQNVTVEHIKLTAPDESPNTDGIKIALSSDIYIRDSDIGTGDDCIALLSGSERIIINNVACGPGHGISIGSLGGNPDEKPVTSVWVGNCTFIGTTNGVRIKTKASSYEGLILNITYADIHVDNVANPILIEQQYCPSKKCDPKDVSLVAIRNVTYRNITGTSNSQVAVNLQCSPVVPCLDIELRDIDLSYNGPNGDTTSSCANVVGLSFGKQHPPSCVNHQSDNFDSIWH</sequence>
<reference evidence="2" key="1">
    <citation type="journal article" date="2023" name="Front. Plant Sci.">
        <title>Chromosomal-level genome assembly of Melastoma candidum provides insights into trichome evolution.</title>
        <authorList>
            <person name="Zhong Y."/>
            <person name="Wu W."/>
            <person name="Sun C."/>
            <person name="Zou P."/>
            <person name="Liu Y."/>
            <person name="Dai S."/>
            <person name="Zhou R."/>
        </authorList>
    </citation>
    <scope>NUCLEOTIDE SEQUENCE [LARGE SCALE GENOMIC DNA]</scope>
</reference>
<protein>
    <submittedName>
        <fullName evidence="1">Uncharacterized protein</fullName>
    </submittedName>
</protein>
<dbReference type="EMBL" id="CM042880">
    <property type="protein sequence ID" value="KAI4388220.1"/>
    <property type="molecule type" value="Genomic_DNA"/>
</dbReference>
<organism evidence="1 2">
    <name type="scientific">Melastoma candidum</name>
    <dbReference type="NCBI Taxonomy" id="119954"/>
    <lineage>
        <taxon>Eukaryota</taxon>
        <taxon>Viridiplantae</taxon>
        <taxon>Streptophyta</taxon>
        <taxon>Embryophyta</taxon>
        <taxon>Tracheophyta</taxon>
        <taxon>Spermatophyta</taxon>
        <taxon>Magnoliopsida</taxon>
        <taxon>eudicotyledons</taxon>
        <taxon>Gunneridae</taxon>
        <taxon>Pentapetalae</taxon>
        <taxon>rosids</taxon>
        <taxon>malvids</taxon>
        <taxon>Myrtales</taxon>
        <taxon>Melastomataceae</taxon>
        <taxon>Melastomatoideae</taxon>
        <taxon>Melastomateae</taxon>
        <taxon>Melastoma</taxon>
    </lineage>
</organism>
<name>A0ACB9SBE1_9MYRT</name>
<gene>
    <name evidence="1" type="ORF">MLD38_000568</name>
</gene>
<proteinExistence type="predicted"/>
<comment type="caution">
    <text evidence="1">The sequence shown here is derived from an EMBL/GenBank/DDBJ whole genome shotgun (WGS) entry which is preliminary data.</text>
</comment>
<evidence type="ECO:0000313" key="1">
    <source>
        <dbReference type="EMBL" id="KAI4388220.1"/>
    </source>
</evidence>
<evidence type="ECO:0000313" key="2">
    <source>
        <dbReference type="Proteomes" id="UP001057402"/>
    </source>
</evidence>
<dbReference type="Proteomes" id="UP001057402">
    <property type="component" value="Chromosome 1"/>
</dbReference>
<keyword evidence="2" id="KW-1185">Reference proteome</keyword>
<accession>A0ACB9SBE1</accession>